<dbReference type="EMBL" id="JAPWTK010000481">
    <property type="protein sequence ID" value="KAJ8939597.1"/>
    <property type="molecule type" value="Genomic_DNA"/>
</dbReference>
<evidence type="ECO:0000256" key="1">
    <source>
        <dbReference type="SAM" id="MobiDB-lite"/>
    </source>
</evidence>
<feature type="region of interest" description="Disordered" evidence="1">
    <location>
        <begin position="1"/>
        <end position="106"/>
    </location>
</feature>
<proteinExistence type="predicted"/>
<accession>A0AAV8XMI3</accession>
<dbReference type="Proteomes" id="UP001162162">
    <property type="component" value="Unassembled WGS sequence"/>
</dbReference>
<organism evidence="2 3">
    <name type="scientific">Aromia moschata</name>
    <dbReference type="NCBI Taxonomy" id="1265417"/>
    <lineage>
        <taxon>Eukaryota</taxon>
        <taxon>Metazoa</taxon>
        <taxon>Ecdysozoa</taxon>
        <taxon>Arthropoda</taxon>
        <taxon>Hexapoda</taxon>
        <taxon>Insecta</taxon>
        <taxon>Pterygota</taxon>
        <taxon>Neoptera</taxon>
        <taxon>Endopterygota</taxon>
        <taxon>Coleoptera</taxon>
        <taxon>Polyphaga</taxon>
        <taxon>Cucujiformia</taxon>
        <taxon>Chrysomeloidea</taxon>
        <taxon>Cerambycidae</taxon>
        <taxon>Cerambycinae</taxon>
        <taxon>Callichromatini</taxon>
        <taxon>Aromia</taxon>
    </lineage>
</organism>
<feature type="compositionally biased region" description="Low complexity" evidence="1">
    <location>
        <begin position="60"/>
        <end position="69"/>
    </location>
</feature>
<keyword evidence="3" id="KW-1185">Reference proteome</keyword>
<comment type="caution">
    <text evidence="2">The sequence shown here is derived from an EMBL/GenBank/DDBJ whole genome shotgun (WGS) entry which is preliminary data.</text>
</comment>
<sequence>MTEMVIGQISEVQRFRLPGGGGSDSSSNTSVDSNTPSTAQHSNNTSDNDVNKQDYKPLQSPSVPSTSTVWVRAAQVQEEASGSRRPSKDESTSSSNSESPQSGDEYNVYFYNSKDIGLINGNSAQSSGNLKLDDPDDKSSVFSSLRKCDDPWDVLFSRAEGLHAHGHSREACILGVKLAEELLMNPRFDDRDSSHTQEKR</sequence>
<feature type="compositionally biased region" description="Polar residues" evidence="1">
    <location>
        <begin position="38"/>
        <end position="48"/>
    </location>
</feature>
<reference evidence="2" key="1">
    <citation type="journal article" date="2023" name="Insect Mol. Biol.">
        <title>Genome sequencing provides insights into the evolution of gene families encoding plant cell wall-degrading enzymes in longhorned beetles.</title>
        <authorList>
            <person name="Shin N.R."/>
            <person name="Okamura Y."/>
            <person name="Kirsch R."/>
            <person name="Pauchet Y."/>
        </authorList>
    </citation>
    <scope>NUCLEOTIDE SEQUENCE</scope>
    <source>
        <strain evidence="2">AMC_N1</strain>
    </source>
</reference>
<name>A0AAV8XMI3_9CUCU</name>
<evidence type="ECO:0000313" key="3">
    <source>
        <dbReference type="Proteomes" id="UP001162162"/>
    </source>
</evidence>
<feature type="compositionally biased region" description="Low complexity" evidence="1">
    <location>
        <begin position="24"/>
        <end position="37"/>
    </location>
</feature>
<gene>
    <name evidence="2" type="ORF">NQ318_010604</name>
</gene>
<feature type="compositionally biased region" description="Low complexity" evidence="1">
    <location>
        <begin position="92"/>
        <end position="102"/>
    </location>
</feature>
<dbReference type="AlphaFoldDB" id="A0AAV8XMI3"/>
<evidence type="ECO:0000313" key="2">
    <source>
        <dbReference type="EMBL" id="KAJ8939597.1"/>
    </source>
</evidence>
<protein>
    <submittedName>
        <fullName evidence="2">Uncharacterized protein</fullName>
    </submittedName>
</protein>